<evidence type="ECO:0000313" key="10">
    <source>
        <dbReference type="Proteomes" id="UP000483362"/>
    </source>
</evidence>
<comment type="caution">
    <text evidence="9">The sequence shown here is derived from an EMBL/GenBank/DDBJ whole genome shotgun (WGS) entry which is preliminary data.</text>
</comment>
<evidence type="ECO:0000259" key="8">
    <source>
        <dbReference type="Pfam" id="PF02397"/>
    </source>
</evidence>
<dbReference type="GO" id="GO:0016780">
    <property type="term" value="F:phosphotransferase activity, for other substituted phosphate groups"/>
    <property type="evidence" value="ECO:0007669"/>
    <property type="project" value="TreeGrafter"/>
</dbReference>
<evidence type="ECO:0000256" key="5">
    <source>
        <dbReference type="ARBA" id="ARBA00022989"/>
    </source>
</evidence>
<sequence length="472" mass="53376">MISERAQRLKYVAGDYITANLAWLGYNCARFAMGGVRGYQSLHTFLTSDVVKLEQVVFPLIMMGVYYLSGYYNEVFRKSRLSELMTTLSSTCVNALITFFIALMNDMTADNRAFNNESVLVLLGIMFALTYVVRAVITGYTSHKIKSRQWSFKTLIIGDGAAAYAFVGKLEHMRASLGYDIVGYVHIPGENGVKDIEKPRYSLDEVAGVCQREGVKELIVVPTKQDSAQLLSAINRLFSINLPIKITPDKYNILLSRARLSDLYGDPLIDISSSNMSAGGQNMKRFCDVVISAVAMVVLIPVYIAVGLIIKCDSHGPVLYKQERLGRHNKPFHIIKFRTMVENAEQQGKPQLSSDADPRITRVGHYLRKYRVDELPQFFNVLRGDMSIVGPRPERRYYAQQILEREPAYSLVHQIRPGITSMGMVKYGYAQNVDEMVERLRYDLLYLENMSLINDLKIIVYTVKIVFTGRGV</sequence>
<feature type="transmembrane region" description="Helical" evidence="7">
    <location>
        <begin position="12"/>
        <end position="33"/>
    </location>
</feature>
<name>A0A6L5X855_9BACT</name>
<comment type="similarity">
    <text evidence="2">Belongs to the bacterial sugar transferase family.</text>
</comment>
<evidence type="ECO:0000256" key="1">
    <source>
        <dbReference type="ARBA" id="ARBA00004141"/>
    </source>
</evidence>
<feature type="transmembrane region" description="Helical" evidence="7">
    <location>
        <begin position="286"/>
        <end position="310"/>
    </location>
</feature>
<gene>
    <name evidence="9" type="ORF">FYJ29_01590</name>
</gene>
<dbReference type="InterPro" id="IPR003362">
    <property type="entry name" value="Bact_transf"/>
</dbReference>
<keyword evidence="10" id="KW-1185">Reference proteome</keyword>
<evidence type="ECO:0000256" key="7">
    <source>
        <dbReference type="SAM" id="Phobius"/>
    </source>
</evidence>
<dbReference type="PANTHER" id="PTHR30576:SF0">
    <property type="entry name" value="UNDECAPRENYL-PHOSPHATE N-ACETYLGALACTOSAMINYL 1-PHOSPHATE TRANSFERASE-RELATED"/>
    <property type="match status" value="1"/>
</dbReference>
<evidence type="ECO:0000313" key="9">
    <source>
        <dbReference type="EMBL" id="MSS16470.1"/>
    </source>
</evidence>
<organism evidence="9 10">
    <name type="scientific">Sodaliphilus pleomorphus</name>
    <dbReference type="NCBI Taxonomy" id="2606626"/>
    <lineage>
        <taxon>Bacteria</taxon>
        <taxon>Pseudomonadati</taxon>
        <taxon>Bacteroidota</taxon>
        <taxon>Bacteroidia</taxon>
        <taxon>Bacteroidales</taxon>
        <taxon>Muribaculaceae</taxon>
        <taxon>Sodaliphilus</taxon>
    </lineage>
</organism>
<feature type="transmembrane region" description="Helical" evidence="7">
    <location>
        <begin position="84"/>
        <end position="104"/>
    </location>
</feature>
<dbReference type="GO" id="GO:0016020">
    <property type="term" value="C:membrane"/>
    <property type="evidence" value="ECO:0007669"/>
    <property type="project" value="UniProtKB-SubCell"/>
</dbReference>
<dbReference type="NCBIfam" id="TIGR03025">
    <property type="entry name" value="EPS_sugtrans"/>
    <property type="match status" value="1"/>
</dbReference>
<feature type="domain" description="Bacterial sugar transferase" evidence="8">
    <location>
        <begin position="284"/>
        <end position="467"/>
    </location>
</feature>
<protein>
    <submittedName>
        <fullName evidence="9">Sugar transferase</fullName>
    </submittedName>
</protein>
<feature type="transmembrane region" description="Helical" evidence="7">
    <location>
        <begin position="119"/>
        <end position="140"/>
    </location>
</feature>
<dbReference type="Pfam" id="PF02397">
    <property type="entry name" value="Bac_transf"/>
    <property type="match status" value="1"/>
</dbReference>
<dbReference type="InterPro" id="IPR017475">
    <property type="entry name" value="EPS_sugar_tfrase"/>
</dbReference>
<evidence type="ECO:0000256" key="6">
    <source>
        <dbReference type="ARBA" id="ARBA00023136"/>
    </source>
</evidence>
<dbReference type="Gene3D" id="3.40.50.720">
    <property type="entry name" value="NAD(P)-binding Rossmann-like Domain"/>
    <property type="match status" value="1"/>
</dbReference>
<accession>A0A6L5X855</accession>
<keyword evidence="5 7" id="KW-1133">Transmembrane helix</keyword>
<comment type="subcellular location">
    <subcellularLocation>
        <location evidence="1">Membrane</location>
        <topology evidence="1">Multi-pass membrane protein</topology>
    </subcellularLocation>
</comment>
<evidence type="ECO:0000256" key="4">
    <source>
        <dbReference type="ARBA" id="ARBA00022692"/>
    </source>
</evidence>
<dbReference type="RefSeq" id="WP_154326958.1">
    <property type="nucleotide sequence ID" value="NZ_CP045696.1"/>
</dbReference>
<reference evidence="9 10" key="1">
    <citation type="submission" date="2019-08" db="EMBL/GenBank/DDBJ databases">
        <title>In-depth cultivation of the pig gut microbiome towards novel bacterial diversity and tailored functional studies.</title>
        <authorList>
            <person name="Wylensek D."/>
            <person name="Hitch T.C.A."/>
            <person name="Clavel T."/>
        </authorList>
    </citation>
    <scope>NUCLEOTIDE SEQUENCE [LARGE SCALE GENOMIC DNA]</scope>
    <source>
        <strain evidence="9 10">Oil-RF-744-WCA-WT-10</strain>
    </source>
</reference>
<evidence type="ECO:0000256" key="2">
    <source>
        <dbReference type="ARBA" id="ARBA00006464"/>
    </source>
</evidence>
<keyword evidence="3 9" id="KW-0808">Transferase</keyword>
<dbReference type="EMBL" id="VULT01000002">
    <property type="protein sequence ID" value="MSS16470.1"/>
    <property type="molecule type" value="Genomic_DNA"/>
</dbReference>
<feature type="transmembrane region" description="Helical" evidence="7">
    <location>
        <begin position="53"/>
        <end position="72"/>
    </location>
</feature>
<keyword evidence="6 7" id="KW-0472">Membrane</keyword>
<dbReference type="Proteomes" id="UP000483362">
    <property type="component" value="Unassembled WGS sequence"/>
</dbReference>
<evidence type="ECO:0000256" key="3">
    <source>
        <dbReference type="ARBA" id="ARBA00022679"/>
    </source>
</evidence>
<dbReference type="AlphaFoldDB" id="A0A6L5X855"/>
<keyword evidence="4 7" id="KW-0812">Transmembrane</keyword>
<dbReference type="PANTHER" id="PTHR30576">
    <property type="entry name" value="COLANIC BIOSYNTHESIS UDP-GLUCOSE LIPID CARRIER TRANSFERASE"/>
    <property type="match status" value="1"/>
</dbReference>
<proteinExistence type="inferred from homology"/>